<gene>
    <name evidence="6" type="ORF">GCM10009839_41550</name>
</gene>
<dbReference type="SUPFAM" id="SSF53474">
    <property type="entry name" value="alpha/beta-Hydrolases"/>
    <property type="match status" value="1"/>
</dbReference>
<comment type="caution">
    <text evidence="6">The sequence shown here is derived from an EMBL/GenBank/DDBJ whole genome shotgun (WGS) entry which is preliminary data.</text>
</comment>
<dbReference type="PANTHER" id="PTHR48182:SF2">
    <property type="entry name" value="PROTEIN SERAC1"/>
    <property type="match status" value="1"/>
</dbReference>
<sequence length="236" mass="26291">MLGVVFVHGVRSSAEMWDPFTSVMAEDYDLMAKAVEPVPRFEYATGLFRSSWKPLTVIPSISTVADSLKEYLITEAGEFDRLVLVGHSQGGLVIQRCLVRMLTEGRGQELARIRRVVLLATPNTGSELLQTAREKLVRGNPQEKELRPFNELVADTARSVQRDIVHAAEQPTERSCRIPFSVYAGEQDKVVTRASAQAAFPNAAVLPGDHFTIAKPDSRRHRTYSTVRRLLMEAAL</sequence>
<evidence type="ECO:0000256" key="4">
    <source>
        <dbReference type="ARBA" id="ARBA00023136"/>
    </source>
</evidence>
<evidence type="ECO:0000259" key="5">
    <source>
        <dbReference type="Pfam" id="PF12697"/>
    </source>
</evidence>
<dbReference type="EMBL" id="BAAAQN010000023">
    <property type="protein sequence ID" value="GAA2036357.1"/>
    <property type="molecule type" value="Genomic_DNA"/>
</dbReference>
<accession>A0ABP5FY07</accession>
<organism evidence="6 7">
    <name type="scientific">Catenulispora yoronensis</name>
    <dbReference type="NCBI Taxonomy" id="450799"/>
    <lineage>
        <taxon>Bacteria</taxon>
        <taxon>Bacillati</taxon>
        <taxon>Actinomycetota</taxon>
        <taxon>Actinomycetes</taxon>
        <taxon>Catenulisporales</taxon>
        <taxon>Catenulisporaceae</taxon>
        <taxon>Catenulispora</taxon>
    </lineage>
</organism>
<dbReference type="InterPro" id="IPR052374">
    <property type="entry name" value="SERAC1"/>
</dbReference>
<comment type="subcellular location">
    <subcellularLocation>
        <location evidence="1">Endoplasmic reticulum</location>
    </subcellularLocation>
    <subcellularLocation>
        <location evidence="2">Membrane</location>
    </subcellularLocation>
</comment>
<dbReference type="Proteomes" id="UP001500751">
    <property type="component" value="Unassembled WGS sequence"/>
</dbReference>
<keyword evidence="7" id="KW-1185">Reference proteome</keyword>
<reference evidence="7" key="1">
    <citation type="journal article" date="2019" name="Int. J. Syst. Evol. Microbiol.">
        <title>The Global Catalogue of Microorganisms (GCM) 10K type strain sequencing project: providing services to taxonomists for standard genome sequencing and annotation.</title>
        <authorList>
            <consortium name="The Broad Institute Genomics Platform"/>
            <consortium name="The Broad Institute Genome Sequencing Center for Infectious Disease"/>
            <person name="Wu L."/>
            <person name="Ma J."/>
        </authorList>
    </citation>
    <scope>NUCLEOTIDE SEQUENCE [LARGE SCALE GENOMIC DNA]</scope>
    <source>
        <strain evidence="7">JCM 16014</strain>
    </source>
</reference>
<keyword evidence="3" id="KW-0256">Endoplasmic reticulum</keyword>
<dbReference type="PANTHER" id="PTHR48182">
    <property type="entry name" value="PROTEIN SERAC1"/>
    <property type="match status" value="1"/>
</dbReference>
<evidence type="ECO:0000313" key="7">
    <source>
        <dbReference type="Proteomes" id="UP001500751"/>
    </source>
</evidence>
<protein>
    <recommendedName>
        <fullName evidence="5">AB hydrolase-1 domain-containing protein</fullName>
    </recommendedName>
</protein>
<keyword evidence="4" id="KW-0472">Membrane</keyword>
<evidence type="ECO:0000256" key="3">
    <source>
        <dbReference type="ARBA" id="ARBA00022824"/>
    </source>
</evidence>
<evidence type="ECO:0000313" key="6">
    <source>
        <dbReference type="EMBL" id="GAA2036357.1"/>
    </source>
</evidence>
<feature type="domain" description="AB hydrolase-1" evidence="5">
    <location>
        <begin position="4"/>
        <end position="198"/>
    </location>
</feature>
<evidence type="ECO:0000256" key="2">
    <source>
        <dbReference type="ARBA" id="ARBA00004370"/>
    </source>
</evidence>
<dbReference type="Gene3D" id="3.40.50.1820">
    <property type="entry name" value="alpha/beta hydrolase"/>
    <property type="match status" value="1"/>
</dbReference>
<name>A0ABP5FY07_9ACTN</name>
<evidence type="ECO:0000256" key="1">
    <source>
        <dbReference type="ARBA" id="ARBA00004240"/>
    </source>
</evidence>
<proteinExistence type="predicted"/>
<dbReference type="InterPro" id="IPR029058">
    <property type="entry name" value="AB_hydrolase_fold"/>
</dbReference>
<dbReference type="InterPro" id="IPR000073">
    <property type="entry name" value="AB_hydrolase_1"/>
</dbReference>
<dbReference type="Pfam" id="PF12697">
    <property type="entry name" value="Abhydrolase_6"/>
    <property type="match status" value="1"/>
</dbReference>